<dbReference type="RefSeq" id="WP_197558719.1">
    <property type="nucleotide sequence ID" value="NZ_CP063065.1"/>
</dbReference>
<sequence length="117" mass="13263">MLAKGELPVCPVATTVDLIGNKWKVLIIRELLKGTYRFNELHRSIEGISQKVLTENLRKLESDGIIQRTVYAEVPPRVEYSLSELGDTLRPIIEVMRAWGNDYLNGNLPGIENTEKN</sequence>
<feature type="domain" description="HTH hxlR-type" evidence="4">
    <location>
        <begin position="10"/>
        <end position="108"/>
    </location>
</feature>
<evidence type="ECO:0000313" key="6">
    <source>
        <dbReference type="Proteomes" id="UP000595091"/>
    </source>
</evidence>
<evidence type="ECO:0000256" key="2">
    <source>
        <dbReference type="ARBA" id="ARBA00023125"/>
    </source>
</evidence>
<dbReference type="PANTHER" id="PTHR33204">
    <property type="entry name" value="TRANSCRIPTIONAL REGULATOR, MARR FAMILY"/>
    <property type="match status" value="1"/>
</dbReference>
<dbReference type="AlphaFoldDB" id="A0A7M1KT75"/>
<protein>
    <submittedName>
        <fullName evidence="5">Helix-turn-helix transcriptional regulator</fullName>
    </submittedName>
</protein>
<name>A0A7M1KT75_9LACT</name>
<keyword evidence="2" id="KW-0238">DNA-binding</keyword>
<keyword evidence="3" id="KW-0804">Transcription</keyword>
<dbReference type="InterPro" id="IPR002577">
    <property type="entry name" value="HTH_HxlR"/>
</dbReference>
<dbReference type="InterPro" id="IPR036388">
    <property type="entry name" value="WH-like_DNA-bd_sf"/>
</dbReference>
<dbReference type="EMBL" id="CP063065">
    <property type="protein sequence ID" value="QOQ79463.1"/>
    <property type="molecule type" value="Genomic_DNA"/>
</dbReference>
<dbReference type="InterPro" id="IPR011991">
    <property type="entry name" value="ArsR-like_HTH"/>
</dbReference>
<dbReference type="GO" id="GO:0003677">
    <property type="term" value="F:DNA binding"/>
    <property type="evidence" value="ECO:0007669"/>
    <property type="project" value="UniProtKB-KW"/>
</dbReference>
<evidence type="ECO:0000256" key="3">
    <source>
        <dbReference type="ARBA" id="ARBA00023163"/>
    </source>
</evidence>
<keyword evidence="1" id="KW-0805">Transcription regulation</keyword>
<dbReference type="PROSITE" id="PS51118">
    <property type="entry name" value="HTH_HXLR"/>
    <property type="match status" value="1"/>
</dbReference>
<dbReference type="Proteomes" id="UP000595091">
    <property type="component" value="Chromosome"/>
</dbReference>
<gene>
    <name evidence="5" type="ORF">IMX20_01735</name>
</gene>
<reference evidence="5 6" key="1">
    <citation type="submission" date="2020-10" db="EMBL/GenBank/DDBJ databases">
        <title>Plasmid carrying two tetracycline resistance determinant.</title>
        <authorList>
            <person name="Yang Q."/>
        </authorList>
    </citation>
    <scope>NUCLEOTIDE SEQUENCE [LARGE SCALE GENOMIC DNA]</scope>
    <source>
        <strain evidence="5 6">T43</strain>
    </source>
</reference>
<organism evidence="5 6">
    <name type="scientific">Aerococcus urinaeequi</name>
    <dbReference type="NCBI Taxonomy" id="51665"/>
    <lineage>
        <taxon>Bacteria</taxon>
        <taxon>Bacillati</taxon>
        <taxon>Bacillota</taxon>
        <taxon>Bacilli</taxon>
        <taxon>Lactobacillales</taxon>
        <taxon>Aerococcaceae</taxon>
        <taxon>Aerococcus</taxon>
    </lineage>
</organism>
<proteinExistence type="predicted"/>
<evidence type="ECO:0000256" key="1">
    <source>
        <dbReference type="ARBA" id="ARBA00023015"/>
    </source>
</evidence>
<dbReference type="CDD" id="cd00090">
    <property type="entry name" value="HTH_ARSR"/>
    <property type="match status" value="1"/>
</dbReference>
<dbReference type="Pfam" id="PF01638">
    <property type="entry name" value="HxlR"/>
    <property type="match status" value="1"/>
</dbReference>
<dbReference type="SUPFAM" id="SSF46785">
    <property type="entry name" value="Winged helix' DNA-binding domain"/>
    <property type="match status" value="1"/>
</dbReference>
<evidence type="ECO:0000259" key="4">
    <source>
        <dbReference type="PROSITE" id="PS51118"/>
    </source>
</evidence>
<dbReference type="InterPro" id="IPR036390">
    <property type="entry name" value="WH_DNA-bd_sf"/>
</dbReference>
<evidence type="ECO:0000313" key="5">
    <source>
        <dbReference type="EMBL" id="QOQ79463.1"/>
    </source>
</evidence>
<dbReference type="Gene3D" id="1.10.10.10">
    <property type="entry name" value="Winged helix-like DNA-binding domain superfamily/Winged helix DNA-binding domain"/>
    <property type="match status" value="1"/>
</dbReference>
<accession>A0A7M1KT75</accession>